<feature type="transmembrane region" description="Helical" evidence="1">
    <location>
        <begin position="118"/>
        <end position="136"/>
    </location>
</feature>
<comment type="caution">
    <text evidence="2">The sequence shown here is derived from an EMBL/GenBank/DDBJ whole genome shotgun (WGS) entry which is preliminary data.</text>
</comment>
<accession>A0A8J6DHF2</accession>
<keyword evidence="1" id="KW-1133">Transmembrane helix</keyword>
<keyword evidence="1" id="KW-0812">Transmembrane</keyword>
<dbReference type="EMBL" id="JAGFMF010011929">
    <property type="protein sequence ID" value="KAG8509662.1"/>
    <property type="molecule type" value="Genomic_DNA"/>
</dbReference>
<dbReference type="Proteomes" id="UP000700334">
    <property type="component" value="Unassembled WGS sequence"/>
</dbReference>
<evidence type="ECO:0000313" key="2">
    <source>
        <dbReference type="EMBL" id="KAG8509662.1"/>
    </source>
</evidence>
<feature type="non-terminal residue" evidence="2">
    <location>
        <position position="144"/>
    </location>
</feature>
<sequence length="144" mass="15795">SQRVLCQEKILKAVKKIVVGVIKDTEKHHLSNYFEHFGKTEIRDGQSFVHSKKLKCSGNFGGGYGGGFSGDDNFGHGGNLSGQVVWYMYDFSGSCMVAFVALGMAMMNLVVMEAVLEVVEAIIILSVTTIFKFGFIRGRNFGGR</sequence>
<name>A0A8J6DHF2_GALPY</name>
<organism evidence="2 3">
    <name type="scientific">Galemys pyrenaicus</name>
    <name type="common">Iberian desman</name>
    <name type="synonym">Pyrenean desman</name>
    <dbReference type="NCBI Taxonomy" id="202257"/>
    <lineage>
        <taxon>Eukaryota</taxon>
        <taxon>Metazoa</taxon>
        <taxon>Chordata</taxon>
        <taxon>Craniata</taxon>
        <taxon>Vertebrata</taxon>
        <taxon>Euteleostomi</taxon>
        <taxon>Mammalia</taxon>
        <taxon>Eutheria</taxon>
        <taxon>Laurasiatheria</taxon>
        <taxon>Eulipotyphla</taxon>
        <taxon>Talpidae</taxon>
        <taxon>Galemys</taxon>
    </lineage>
</organism>
<feature type="transmembrane region" description="Helical" evidence="1">
    <location>
        <begin position="91"/>
        <end position="112"/>
    </location>
</feature>
<dbReference type="AlphaFoldDB" id="A0A8J6DHF2"/>
<evidence type="ECO:0000313" key="3">
    <source>
        <dbReference type="Proteomes" id="UP000700334"/>
    </source>
</evidence>
<feature type="non-terminal residue" evidence="2">
    <location>
        <position position="1"/>
    </location>
</feature>
<protein>
    <submittedName>
        <fullName evidence="2">Uncharacterized protein</fullName>
    </submittedName>
</protein>
<evidence type="ECO:0000256" key="1">
    <source>
        <dbReference type="SAM" id="Phobius"/>
    </source>
</evidence>
<keyword evidence="1" id="KW-0472">Membrane</keyword>
<gene>
    <name evidence="2" type="ORF">J0S82_003507</name>
</gene>
<proteinExistence type="predicted"/>
<keyword evidence="3" id="KW-1185">Reference proteome</keyword>
<reference evidence="2" key="1">
    <citation type="journal article" date="2021" name="Evol. Appl.">
        <title>The genome of the Pyrenean desman and the effects of bottlenecks and inbreeding on the genomic landscape of an endangered species.</title>
        <authorList>
            <person name="Escoda L."/>
            <person name="Castresana J."/>
        </authorList>
    </citation>
    <scope>NUCLEOTIDE SEQUENCE</scope>
    <source>
        <strain evidence="2">IBE-C5619</strain>
    </source>
</reference>